<dbReference type="GO" id="GO:0008641">
    <property type="term" value="F:ubiquitin-like modifier activating enzyme activity"/>
    <property type="evidence" value="ECO:0007669"/>
    <property type="project" value="InterPro"/>
</dbReference>
<dbReference type="InterPro" id="IPR003776">
    <property type="entry name" value="YcaO-like_dom"/>
</dbReference>
<sequence length="758" mass="82538">MREAVSNGSGSSTGGLGFKRHLRAEISEGNGAYLFSEQGVIAMRGAQVASVAALLDGTRDFDGLLSACPEGMSAEQVTGVLARLVEAGLVTIRVPDELSGDERALAYWDACGLDASAVACRQKPATASLTAIGRGVDTSQVENALVASGIEVVGTASELAIVLCDDYLDPKLAEIDAEHRRTGRPWLLARPSGSQVWIGPIMRPGRSGCWHCLTNRLWGHRHAEACVQEVLGHDGPASFPMPAVPPLTAAASHLISLEASKWLAGHRYPGQQAVWILDTLDLQGRLHELRRRPQCPECGDEGIVAARTAEPVVLREAKKATSGGGGHRTLTPVEVLDRYGHLVSPVTGIIKEIARDPRAPAFVNAYRSGLNVARRVRGEAGLQAGLRGDNGGKGASPLDAEVGALCEAIERFSANYQGDELRIRDTFRALGEDAVHPNSCMLFDERQYDGRDEWNAKHAIFQHVPERFDEKAAVDWTPLWSLSRQRRKLMPTAYLYYGVPLECGITGMRADSNGCAAGSSIEDAVLQGLLELVERDAVAMWWYNRLPVPGVDIASFDDPWAVEMVGQYARAGRELWVLDLTADLGVPVMVALSRSIAGPRENVMMGFGAHLDPRTALRRAVSELNQMIPAVLANDVELDDPDAARWLRHATVANQPYLLPAPGRSAKRAADFKFVRRADVRDDVESLVRKLSALGMETLVLDQTRPDIDLPVVRVVVPGLRPFWSRFAPGRLFDVPVRLGWLTEPTPYDRLNPFPMFL</sequence>
<dbReference type="Gene3D" id="3.30.1330.230">
    <property type="match status" value="1"/>
</dbReference>
<evidence type="ECO:0000313" key="3">
    <source>
        <dbReference type="Proteomes" id="UP000187486"/>
    </source>
</evidence>
<dbReference type="InterPro" id="IPR022291">
    <property type="entry name" value="Bacteriocin_synth_cyclodeHase"/>
</dbReference>
<name>A0A1R0KHF6_9PSEU</name>
<dbReference type="Proteomes" id="UP000187486">
    <property type="component" value="Unassembled WGS sequence"/>
</dbReference>
<dbReference type="PANTHER" id="PTHR37809">
    <property type="entry name" value="RIBOSOMAL PROTEIN S12 METHYLTHIOTRANSFERASE ACCESSORY FACTOR YCAO"/>
    <property type="match status" value="1"/>
</dbReference>
<dbReference type="EMBL" id="MQUQ01000020">
    <property type="protein sequence ID" value="OLZ45194.1"/>
    <property type="molecule type" value="Genomic_DNA"/>
</dbReference>
<dbReference type="InterPro" id="IPR035985">
    <property type="entry name" value="Ubiquitin-activating_enz"/>
</dbReference>
<gene>
    <name evidence="2" type="ORF">BS329_32610</name>
</gene>
<evidence type="ECO:0000313" key="2">
    <source>
        <dbReference type="EMBL" id="OLZ45194.1"/>
    </source>
</evidence>
<dbReference type="SUPFAM" id="SSF69572">
    <property type="entry name" value="Activating enzymes of the ubiquitin-like proteins"/>
    <property type="match status" value="1"/>
</dbReference>
<reference evidence="2 3" key="1">
    <citation type="submission" date="2016-01" db="EMBL/GenBank/DDBJ databases">
        <title>Amycolatopsis coloradensis genome sequencing and assembly.</title>
        <authorList>
            <person name="Mayilraj S."/>
        </authorList>
    </citation>
    <scope>NUCLEOTIDE SEQUENCE [LARGE SCALE GENOMIC DNA]</scope>
    <source>
        <strain evidence="2 3">DSM 44225</strain>
    </source>
</reference>
<dbReference type="OrthoDB" id="2379922at2"/>
<protein>
    <recommendedName>
        <fullName evidence="1">YcaO domain-containing protein</fullName>
    </recommendedName>
</protein>
<dbReference type="Gene3D" id="3.30.40.250">
    <property type="match status" value="1"/>
</dbReference>
<feature type="domain" description="YcaO" evidence="1">
    <location>
        <begin position="392"/>
        <end position="758"/>
    </location>
</feature>
<accession>A0A1R0KHF6</accession>
<dbReference type="AlphaFoldDB" id="A0A1R0KHF6"/>
<comment type="caution">
    <text evidence="2">The sequence shown here is derived from an EMBL/GenBank/DDBJ whole genome shotgun (WGS) entry which is preliminary data.</text>
</comment>
<proteinExistence type="predicted"/>
<dbReference type="Gene3D" id="3.90.930.60">
    <property type="match status" value="1"/>
</dbReference>
<keyword evidence="3" id="KW-1185">Reference proteome</keyword>
<dbReference type="InterPro" id="IPR027624">
    <property type="entry name" value="TOMM_cyclo_SagD"/>
</dbReference>
<dbReference type="Pfam" id="PF02624">
    <property type="entry name" value="YcaO"/>
    <property type="match status" value="1"/>
</dbReference>
<organism evidence="2 3">
    <name type="scientific">Amycolatopsis coloradensis</name>
    <dbReference type="NCBI Taxonomy" id="76021"/>
    <lineage>
        <taxon>Bacteria</taxon>
        <taxon>Bacillati</taxon>
        <taxon>Actinomycetota</taxon>
        <taxon>Actinomycetes</taxon>
        <taxon>Pseudonocardiales</taxon>
        <taxon>Pseudonocardiaceae</taxon>
        <taxon>Amycolatopsis</taxon>
    </lineage>
</organism>
<dbReference type="NCBIfam" id="TIGR00702">
    <property type="entry name" value="YcaO-type kinase domain"/>
    <property type="match status" value="1"/>
</dbReference>
<dbReference type="RefSeq" id="WP_076165803.1">
    <property type="nucleotide sequence ID" value="NZ_JBEZVB010000071.1"/>
</dbReference>
<dbReference type="NCBIfam" id="TIGR03882">
    <property type="entry name" value="cyclo_dehyd_2"/>
    <property type="match status" value="1"/>
</dbReference>
<dbReference type="NCBIfam" id="TIGR03604">
    <property type="entry name" value="TOMM_cyclo_SagD"/>
    <property type="match status" value="1"/>
</dbReference>
<dbReference type="Gene3D" id="3.30.160.660">
    <property type="match status" value="1"/>
</dbReference>
<evidence type="ECO:0000259" key="1">
    <source>
        <dbReference type="PROSITE" id="PS51664"/>
    </source>
</evidence>
<dbReference type="PANTHER" id="PTHR37809:SF1">
    <property type="entry name" value="RIBOSOMAL PROTEIN S12 METHYLTHIOTRANSFERASE ACCESSORY FACTOR YCAO"/>
    <property type="match status" value="1"/>
</dbReference>
<dbReference type="PROSITE" id="PS51664">
    <property type="entry name" value="YCAO"/>
    <property type="match status" value="1"/>
</dbReference>
<dbReference type="Gene3D" id="3.40.50.720">
    <property type="entry name" value="NAD(P)-binding Rossmann-like Domain"/>
    <property type="match status" value="1"/>
</dbReference>
<dbReference type="STRING" id="76021.BS329_32610"/>